<organism evidence="1 2">
    <name type="scientific">Pyrococcus furiosus (strain ATCC 43587 / DSM 3638 / JCM 8422 / Vc1)</name>
    <dbReference type="NCBI Taxonomy" id="186497"/>
    <lineage>
        <taxon>Archaea</taxon>
        <taxon>Methanobacteriati</taxon>
        <taxon>Methanobacteriota</taxon>
        <taxon>Thermococci</taxon>
        <taxon>Thermococcales</taxon>
        <taxon>Thermococcaceae</taxon>
        <taxon>Pyrococcus</taxon>
    </lineage>
</organism>
<dbReference type="GeneID" id="13302494"/>
<sequence>MQKKILGFIVSILVLGMTIEVVSSAKVPNEHKNVLSIEMQKRIIEEYSRLRANGKIEEANRLLSKYGFVKLGEEKVYQKFNKPKKFNSDISIQSWVSERDLTLEIEYIVYPASKTLFIDYYWTWDLVEDYWDQGDVDEISITNVIGQKIEGESYYKVLVDRVDAWGYELKWGMIPGNHDVKLAYEVQALNQDAGTVEHRMIFKVGDSIKKEVVYRIHDDVFGTGE</sequence>
<dbReference type="EMBL" id="CP023154">
    <property type="protein sequence ID" value="QEK78381.1"/>
    <property type="molecule type" value="Genomic_DNA"/>
</dbReference>
<protein>
    <submittedName>
        <fullName evidence="1">Uncharacterized protein</fullName>
    </submittedName>
</protein>
<name>A0A5C0XNY3_PYRFU</name>
<dbReference type="Proteomes" id="UP000324354">
    <property type="component" value="Chromosome"/>
</dbReference>
<dbReference type="AlphaFoldDB" id="A0A5C0XNY3"/>
<dbReference type="OrthoDB" id="328870at2157"/>
<reference evidence="1 2" key="1">
    <citation type="submission" date="2017-08" db="EMBL/GenBank/DDBJ databases">
        <title>Resequencing and Reannotation of the genome of Pyrococcus furiosus type strain DSM3638.</title>
        <authorList>
            <person name="Reichelt R.M."/>
            <person name="Bunk B."/>
        </authorList>
    </citation>
    <scope>NUCLEOTIDE SEQUENCE [LARGE SCALE GENOMIC DNA]</scope>
    <source>
        <strain evidence="1 2">DSM 3638</strain>
    </source>
</reference>
<dbReference type="RefSeq" id="WP_011011803.1">
    <property type="nucleotide sequence ID" value="NC_003413.1"/>
</dbReference>
<evidence type="ECO:0000313" key="1">
    <source>
        <dbReference type="EMBL" id="QEK78381.1"/>
    </source>
</evidence>
<dbReference type="GeneID" id="41712484"/>
<gene>
    <name evidence="1" type="ORF">PFDSM3638_03410</name>
</gene>
<accession>A0A5C0XNY3</accession>
<evidence type="ECO:0000313" key="2">
    <source>
        <dbReference type="Proteomes" id="UP000324354"/>
    </source>
</evidence>
<proteinExistence type="predicted"/>